<evidence type="ECO:0000259" key="4">
    <source>
        <dbReference type="Pfam" id="PF00419"/>
    </source>
</evidence>
<protein>
    <submittedName>
        <fullName evidence="5">Fimbrial protein</fullName>
    </submittedName>
</protein>
<name>A0ABS0MJ24_SERRU</name>
<dbReference type="Pfam" id="PF00419">
    <property type="entry name" value="Fimbrial"/>
    <property type="match status" value="1"/>
</dbReference>
<evidence type="ECO:0000256" key="1">
    <source>
        <dbReference type="ARBA" id="ARBA00004561"/>
    </source>
</evidence>
<dbReference type="Proteomes" id="UP000624159">
    <property type="component" value="Unassembled WGS sequence"/>
</dbReference>
<comment type="subcellular location">
    <subcellularLocation>
        <location evidence="1">Fimbrium</location>
    </subcellularLocation>
</comment>
<evidence type="ECO:0000313" key="6">
    <source>
        <dbReference type="Proteomes" id="UP000624159"/>
    </source>
</evidence>
<feature type="domain" description="Fimbrial-type adhesion" evidence="4">
    <location>
        <begin position="179"/>
        <end position="323"/>
    </location>
</feature>
<dbReference type="Gene3D" id="2.60.40.1090">
    <property type="entry name" value="Fimbrial-type adhesion domain"/>
    <property type="match status" value="1"/>
</dbReference>
<dbReference type="EMBL" id="JADULK010000017">
    <property type="protein sequence ID" value="MBH1932349.1"/>
    <property type="molecule type" value="Genomic_DNA"/>
</dbReference>
<comment type="caution">
    <text evidence="5">The sequence shown here is derived from an EMBL/GenBank/DDBJ whole genome shotgun (WGS) entry which is preliminary data.</text>
</comment>
<dbReference type="InterPro" id="IPR036937">
    <property type="entry name" value="Adhesion_dom_fimbrial_sf"/>
</dbReference>
<dbReference type="InterPro" id="IPR000259">
    <property type="entry name" value="Adhesion_dom_fimbrial"/>
</dbReference>
<dbReference type="PANTHER" id="PTHR33420:SF31">
    <property type="entry name" value="TYPE 1 FIMBRIN D-MANNOSE SPECIFIC ADHESIN"/>
    <property type="match status" value="1"/>
</dbReference>
<gene>
    <name evidence="5" type="ORF">I5U13_22080</name>
</gene>
<organism evidence="5 6">
    <name type="scientific">Serratia rubidaea</name>
    <name type="common">Serratia marinorubra</name>
    <dbReference type="NCBI Taxonomy" id="61652"/>
    <lineage>
        <taxon>Bacteria</taxon>
        <taxon>Pseudomonadati</taxon>
        <taxon>Pseudomonadota</taxon>
        <taxon>Gammaproteobacteria</taxon>
        <taxon>Enterobacterales</taxon>
        <taxon>Yersiniaceae</taxon>
        <taxon>Serratia</taxon>
    </lineage>
</organism>
<proteinExistence type="predicted"/>
<dbReference type="SUPFAM" id="SSF49401">
    <property type="entry name" value="Bacterial adhesins"/>
    <property type="match status" value="1"/>
</dbReference>
<evidence type="ECO:0000256" key="3">
    <source>
        <dbReference type="ARBA" id="ARBA00023263"/>
    </source>
</evidence>
<accession>A0ABS0MJ24</accession>
<dbReference type="PANTHER" id="PTHR33420">
    <property type="entry name" value="FIMBRIAL SUBUNIT ELFA-RELATED"/>
    <property type="match status" value="1"/>
</dbReference>
<evidence type="ECO:0000256" key="2">
    <source>
        <dbReference type="ARBA" id="ARBA00022729"/>
    </source>
</evidence>
<dbReference type="InterPro" id="IPR008966">
    <property type="entry name" value="Adhesion_dom_sf"/>
</dbReference>
<keyword evidence="3" id="KW-0281">Fimbrium</keyword>
<dbReference type="InterPro" id="IPR050263">
    <property type="entry name" value="Bact_Fimbrial_Adh_Pro"/>
</dbReference>
<keyword evidence="6" id="KW-1185">Reference proteome</keyword>
<reference evidence="5 6" key="1">
    <citation type="submission" date="2020-11" db="EMBL/GenBank/DDBJ databases">
        <title>Enhanced detection system for hospital associated transmission using whole genome sequencing surveillance.</title>
        <authorList>
            <person name="Harrison L.H."/>
            <person name="Van Tyne D."/>
            <person name="Marsh J.W."/>
            <person name="Griffith M.P."/>
            <person name="Snyder D.J."/>
            <person name="Cooper V.S."/>
            <person name="Mustapha M."/>
        </authorList>
    </citation>
    <scope>NUCLEOTIDE SEQUENCE [LARGE SCALE GENOMIC DNA]</scope>
    <source>
        <strain evidence="5 6">SER00230</strain>
    </source>
</reference>
<keyword evidence="2" id="KW-0732">Signal</keyword>
<sequence length="324" mass="35576">MPGTCVNTKGTKDFYFPFDAQYTDPENNRPGVIIHDASKGKWNLYEGYIAECGCDNMIEAYFTAESLLRAVDAEVDGWTYYVLNEYLSVASAVTIAGGHDPGTKFKVPFSNLSNIMPPQYKVPCNSVKNEYDSGATGTVNLMFRRPFVGVQVIPRTNLLEIYMSSTSGVRSPEPVARVSMSGTVTVPQNCEISPQPVVINFGEIMSARFKEKGKMPKDFTPYHQELTLACRNISDGVKVSLSFNGEADTTELDALKSDNKSIAVKIEDAERNVVAPNGGKLPVVMNYAEQTGKTEMTLYPVNTTNKPPEVGVFNSTATIRVEIE</sequence>
<evidence type="ECO:0000313" key="5">
    <source>
        <dbReference type="EMBL" id="MBH1932349.1"/>
    </source>
</evidence>